<accession>A0ABD6D6A6</accession>
<dbReference type="InterPro" id="IPR020556">
    <property type="entry name" value="Amidase_CS"/>
</dbReference>
<dbReference type="InterPro" id="IPR000120">
    <property type="entry name" value="Amidase"/>
</dbReference>
<proteinExistence type="predicted"/>
<dbReference type="SUPFAM" id="SSF75304">
    <property type="entry name" value="Amidase signature (AS) enzymes"/>
    <property type="match status" value="1"/>
</dbReference>
<dbReference type="Proteomes" id="UP001597052">
    <property type="component" value="Unassembled WGS sequence"/>
</dbReference>
<dbReference type="PROSITE" id="PS00571">
    <property type="entry name" value="AMIDASES"/>
    <property type="match status" value="1"/>
</dbReference>
<dbReference type="RefSeq" id="WP_379826927.1">
    <property type="nucleotide sequence ID" value="NZ_JANHDJ010000007.1"/>
</dbReference>
<keyword evidence="3" id="KW-1185">Reference proteome</keyword>
<name>A0ABD6D6A6_9EURY</name>
<feature type="domain" description="Amidase" evidence="1">
    <location>
        <begin position="29"/>
        <end position="458"/>
    </location>
</feature>
<sequence>MDEQEPQIWELSATQLASEIRTGALSPTDIVDAYFNRIEAENDSLNAYITVTEDSAREAAREAEAALDADEEIGPLHGVPIALKDLQAMKKGVRHTFGSRLFAEFEAPRTSVMVDRLEAAGAIVLGKTNTPELGHKGLTRNELVGATASPVDRSCNAGGSSGGSAAAVGGRLAALATGSDAGGSIRIPAACCGIFGMKPSFGLVPIDSRPNAFSTKRHHTALGPLTRTVEDAALMLDVVAGPHPADPGCVPVAIDFRGAVDRPIDDVSIAYSPELDVFEVDSAVLAVVEDALPNFEAVGATVEEVTIDHGCSLAELTEAVGATFNTAMLGAAEVMRESTGVDLTAHPEEVSESLLKMIEAGREYETRDVELSGIVRTQLFDAVQSVLSSHEILVTPTIARSGFGLHEDLGPMEWDAVLTWPFNVTGHPAASVPVGQTDEGRPVGLQVVGRRYADDTVLAASAAIEAQLGQEN</sequence>
<organism evidence="2 3">
    <name type="scientific">Halohasta litorea</name>
    <dbReference type="NCBI Taxonomy" id="869891"/>
    <lineage>
        <taxon>Archaea</taxon>
        <taxon>Methanobacteriati</taxon>
        <taxon>Methanobacteriota</taxon>
        <taxon>Stenosarchaea group</taxon>
        <taxon>Halobacteria</taxon>
        <taxon>Halobacteriales</taxon>
        <taxon>Haloferacaceae</taxon>
        <taxon>Halohasta</taxon>
    </lineage>
</organism>
<gene>
    <name evidence="2" type="ORF">ACFSBW_01325</name>
</gene>
<dbReference type="Pfam" id="PF01425">
    <property type="entry name" value="Amidase"/>
    <property type="match status" value="1"/>
</dbReference>
<dbReference type="PANTHER" id="PTHR11895">
    <property type="entry name" value="TRANSAMIDASE"/>
    <property type="match status" value="1"/>
</dbReference>
<evidence type="ECO:0000259" key="1">
    <source>
        <dbReference type="Pfam" id="PF01425"/>
    </source>
</evidence>
<evidence type="ECO:0000313" key="2">
    <source>
        <dbReference type="EMBL" id="MFD1640516.1"/>
    </source>
</evidence>
<dbReference type="InterPro" id="IPR036928">
    <property type="entry name" value="AS_sf"/>
</dbReference>
<comment type="caution">
    <text evidence="2">The sequence shown here is derived from an EMBL/GenBank/DDBJ whole genome shotgun (WGS) entry which is preliminary data.</text>
</comment>
<reference evidence="2 3" key="1">
    <citation type="journal article" date="2019" name="Int. J. Syst. Evol. Microbiol.">
        <title>The Global Catalogue of Microorganisms (GCM) 10K type strain sequencing project: providing services to taxonomists for standard genome sequencing and annotation.</title>
        <authorList>
            <consortium name="The Broad Institute Genomics Platform"/>
            <consortium name="The Broad Institute Genome Sequencing Center for Infectious Disease"/>
            <person name="Wu L."/>
            <person name="Ma J."/>
        </authorList>
    </citation>
    <scope>NUCLEOTIDE SEQUENCE [LARGE SCALE GENOMIC DNA]</scope>
    <source>
        <strain evidence="2 3">CGMCC 1.10593</strain>
    </source>
</reference>
<dbReference type="Gene3D" id="3.90.1300.10">
    <property type="entry name" value="Amidase signature (AS) domain"/>
    <property type="match status" value="1"/>
</dbReference>
<dbReference type="AlphaFoldDB" id="A0ABD6D6A6"/>
<protein>
    <submittedName>
        <fullName evidence="2">Amidase</fullName>
    </submittedName>
</protein>
<dbReference type="EMBL" id="JBHUDM010000001">
    <property type="protein sequence ID" value="MFD1640516.1"/>
    <property type="molecule type" value="Genomic_DNA"/>
</dbReference>
<dbReference type="PANTHER" id="PTHR11895:SF7">
    <property type="entry name" value="GLUTAMYL-TRNA(GLN) AMIDOTRANSFERASE SUBUNIT A, MITOCHONDRIAL"/>
    <property type="match status" value="1"/>
</dbReference>
<dbReference type="InterPro" id="IPR023631">
    <property type="entry name" value="Amidase_dom"/>
</dbReference>
<evidence type="ECO:0000313" key="3">
    <source>
        <dbReference type="Proteomes" id="UP001597052"/>
    </source>
</evidence>